<evidence type="ECO:0000313" key="3">
    <source>
        <dbReference type="EMBL" id="MFC5550662.1"/>
    </source>
</evidence>
<evidence type="ECO:0000256" key="1">
    <source>
        <dbReference type="SAM" id="SignalP"/>
    </source>
</evidence>
<organism evidence="3 4">
    <name type="scientific">Massilia aerilata</name>
    <dbReference type="NCBI Taxonomy" id="453817"/>
    <lineage>
        <taxon>Bacteria</taxon>
        <taxon>Pseudomonadati</taxon>
        <taxon>Pseudomonadota</taxon>
        <taxon>Betaproteobacteria</taxon>
        <taxon>Burkholderiales</taxon>
        <taxon>Oxalobacteraceae</taxon>
        <taxon>Telluria group</taxon>
        <taxon>Massilia</taxon>
    </lineage>
</organism>
<protein>
    <submittedName>
        <fullName evidence="3">NF038129 family PEP-CTERM protein</fullName>
    </submittedName>
</protein>
<proteinExistence type="predicted"/>
<evidence type="ECO:0000313" key="4">
    <source>
        <dbReference type="Proteomes" id="UP001596086"/>
    </source>
</evidence>
<dbReference type="RefSeq" id="WP_379773578.1">
    <property type="nucleotide sequence ID" value="NZ_JBHSMZ010000015.1"/>
</dbReference>
<sequence length="193" mass="19866">MFNIKKLLARALMALSLVGGAAVAGPTYHVDVDTTTLAGKSGYLDFLIVGQGDTATTTAKLSHFTGDFSGAVYTDNTTGSTAGATVGSTGSWNEFALWANFGGQFSFDVSFDQIADNIAGALFQVALLDGGFLYLDPLTADIAQFDVSPGQPIGLAGSDLATISVAADVPEPADAMLMLTGLGLLGFTLRRRA</sequence>
<gene>
    <name evidence="3" type="ORF">ACFPO9_19260</name>
</gene>
<name>A0ABW0S1G0_9BURK</name>
<accession>A0ABW0S1G0</accession>
<feature type="signal peptide" evidence="1">
    <location>
        <begin position="1"/>
        <end position="24"/>
    </location>
</feature>
<feature type="domain" description="Ice-binding protein C-terminal" evidence="2">
    <location>
        <begin position="168"/>
        <end position="192"/>
    </location>
</feature>
<reference evidence="4" key="1">
    <citation type="journal article" date="2019" name="Int. J. Syst. Evol. Microbiol.">
        <title>The Global Catalogue of Microorganisms (GCM) 10K type strain sequencing project: providing services to taxonomists for standard genome sequencing and annotation.</title>
        <authorList>
            <consortium name="The Broad Institute Genomics Platform"/>
            <consortium name="The Broad Institute Genome Sequencing Center for Infectious Disease"/>
            <person name="Wu L."/>
            <person name="Ma J."/>
        </authorList>
    </citation>
    <scope>NUCLEOTIDE SEQUENCE [LARGE SCALE GENOMIC DNA]</scope>
    <source>
        <strain evidence="4">CGMCC 4.5798</strain>
    </source>
</reference>
<dbReference type="InterPro" id="IPR013424">
    <property type="entry name" value="Ice-binding_C"/>
</dbReference>
<dbReference type="NCBIfam" id="NF038129">
    <property type="entry name" value="PEP_NF038129"/>
    <property type="match status" value="1"/>
</dbReference>
<keyword evidence="1" id="KW-0732">Signal</keyword>
<dbReference type="NCBIfam" id="TIGR02595">
    <property type="entry name" value="PEP_CTERM"/>
    <property type="match status" value="1"/>
</dbReference>
<evidence type="ECO:0000259" key="2">
    <source>
        <dbReference type="Pfam" id="PF07589"/>
    </source>
</evidence>
<dbReference type="Pfam" id="PF07589">
    <property type="entry name" value="PEP-CTERM"/>
    <property type="match status" value="1"/>
</dbReference>
<dbReference type="Proteomes" id="UP001596086">
    <property type="component" value="Unassembled WGS sequence"/>
</dbReference>
<dbReference type="EMBL" id="JBHSMZ010000015">
    <property type="protein sequence ID" value="MFC5550662.1"/>
    <property type="molecule type" value="Genomic_DNA"/>
</dbReference>
<keyword evidence="4" id="KW-1185">Reference proteome</keyword>
<comment type="caution">
    <text evidence="3">The sequence shown here is derived from an EMBL/GenBank/DDBJ whole genome shotgun (WGS) entry which is preliminary data.</text>
</comment>
<feature type="chain" id="PRO_5046557200" evidence="1">
    <location>
        <begin position="25"/>
        <end position="193"/>
    </location>
</feature>